<accession>A0A9W3DJR1</accession>
<dbReference type="Proteomes" id="UP000504610">
    <property type="component" value="Chromosome 4"/>
</dbReference>
<evidence type="ECO:0000259" key="1">
    <source>
        <dbReference type="Pfam" id="PF03732"/>
    </source>
</evidence>
<reference evidence="3" key="1">
    <citation type="journal article" date="2019" name="Database">
        <title>The radish genome database (RadishGD): an integrated information resource for radish genomics.</title>
        <authorList>
            <person name="Yu H.J."/>
            <person name="Baek S."/>
            <person name="Lee Y.J."/>
            <person name="Cho A."/>
            <person name="Mun J.H."/>
        </authorList>
    </citation>
    <scope>NUCLEOTIDE SEQUENCE [LARGE SCALE GENOMIC DNA]</scope>
    <source>
        <strain evidence="3">cv. WK10039</strain>
    </source>
</reference>
<evidence type="ECO:0000313" key="3">
    <source>
        <dbReference type="Proteomes" id="UP000504610"/>
    </source>
</evidence>
<dbReference type="Pfam" id="PF14244">
    <property type="entry name" value="Retrotran_gag_3"/>
    <property type="match status" value="1"/>
</dbReference>
<feature type="domain" description="Retrotransposon gag" evidence="1">
    <location>
        <begin position="115"/>
        <end position="221"/>
    </location>
</feature>
<dbReference type="InterPro" id="IPR029472">
    <property type="entry name" value="Copia-like_N"/>
</dbReference>
<reference evidence="4" key="2">
    <citation type="submission" date="2025-08" db="UniProtKB">
        <authorList>
            <consortium name="RefSeq"/>
        </authorList>
    </citation>
    <scope>IDENTIFICATION</scope>
    <source>
        <tissue evidence="4">Leaf</tissue>
    </source>
</reference>
<dbReference type="OrthoDB" id="1098423at2759"/>
<gene>
    <name evidence="4" type="primary">LOC130511261</name>
</gene>
<dbReference type="InterPro" id="IPR005162">
    <property type="entry name" value="Retrotrans_gag_dom"/>
</dbReference>
<keyword evidence="3" id="KW-1185">Reference proteome</keyword>
<dbReference type="Pfam" id="PF03732">
    <property type="entry name" value="Retrotrans_gag"/>
    <property type="match status" value="1"/>
</dbReference>
<sequence length="348" mass="39193">MDDSLDGSISFLASPSARRAPIPESSAPSSPEALIVTEISPDSIHSPYHLTNSDNPCLSIVSEVLDGSNYDNWSIALTIALEAKNKLAFVDGTLERPAESHRHYRIWSRCNSMVKSWLLNSVSKQIYKSILRFNDAAEIWKDLLARFHITNLPRSYQLSQQIWSLQHGSTDLATYYTTLKTLWDELDGANCVDTYRNCECCRAIEKKADHAKVIKFLAGLSESYSVIRSQIIMKKHVPELSEIYNLLDQDYNQRNIIPVQNATVFQTSAPLINATQASLPPKQSRPICAHCGYNGHTVDTCYKIHGYPARFKHKTKQQVDKHSHAAKNPVVAQVAVTEPSLKLDKQYY</sequence>
<dbReference type="PANTHER" id="PTHR37610">
    <property type="entry name" value="CCHC-TYPE DOMAIN-CONTAINING PROTEIN"/>
    <property type="match status" value="1"/>
</dbReference>
<proteinExistence type="predicted"/>
<dbReference type="GeneID" id="130511261"/>
<dbReference type="KEGG" id="rsz:130511261"/>
<evidence type="ECO:0000313" key="4">
    <source>
        <dbReference type="RefSeq" id="XP_056864152.1"/>
    </source>
</evidence>
<evidence type="ECO:0000259" key="2">
    <source>
        <dbReference type="Pfam" id="PF14244"/>
    </source>
</evidence>
<feature type="domain" description="Retrotransposon Copia-like N-terminal" evidence="2">
    <location>
        <begin position="52"/>
        <end position="98"/>
    </location>
</feature>
<dbReference type="RefSeq" id="XP_056864152.1">
    <property type="nucleotide sequence ID" value="XM_057008172.1"/>
</dbReference>
<dbReference type="PANTHER" id="PTHR37610:SF55">
    <property type="entry name" value="RETROTRANSPOSON COPIA-LIKE N-TERMINAL DOMAIN-CONTAINING PROTEIN"/>
    <property type="match status" value="1"/>
</dbReference>
<name>A0A9W3DJR1_RAPSA</name>
<organism evidence="3 4">
    <name type="scientific">Raphanus sativus</name>
    <name type="common">Radish</name>
    <name type="synonym">Raphanus raphanistrum var. sativus</name>
    <dbReference type="NCBI Taxonomy" id="3726"/>
    <lineage>
        <taxon>Eukaryota</taxon>
        <taxon>Viridiplantae</taxon>
        <taxon>Streptophyta</taxon>
        <taxon>Embryophyta</taxon>
        <taxon>Tracheophyta</taxon>
        <taxon>Spermatophyta</taxon>
        <taxon>Magnoliopsida</taxon>
        <taxon>eudicotyledons</taxon>
        <taxon>Gunneridae</taxon>
        <taxon>Pentapetalae</taxon>
        <taxon>rosids</taxon>
        <taxon>malvids</taxon>
        <taxon>Brassicales</taxon>
        <taxon>Brassicaceae</taxon>
        <taxon>Brassiceae</taxon>
        <taxon>Raphanus</taxon>
    </lineage>
</organism>
<protein>
    <submittedName>
        <fullName evidence="4">Uncharacterized protein LOC130511261</fullName>
    </submittedName>
</protein>
<dbReference type="AlphaFoldDB" id="A0A9W3DJR1"/>